<dbReference type="InterPro" id="IPR036047">
    <property type="entry name" value="F-box-like_dom_sf"/>
</dbReference>
<dbReference type="VEuPathDB" id="FungiDB:F4678DRAFT_97330"/>
<dbReference type="PROSITE" id="PS50181">
    <property type="entry name" value="FBOX"/>
    <property type="match status" value="1"/>
</dbReference>
<gene>
    <name evidence="2" type="ORF">NPX13_g6044</name>
</gene>
<dbReference type="EMBL" id="JANPWZ010001023">
    <property type="protein sequence ID" value="KAJ3569547.1"/>
    <property type="molecule type" value="Genomic_DNA"/>
</dbReference>
<organism evidence="2 3">
    <name type="scientific">Xylaria arbuscula</name>
    <dbReference type="NCBI Taxonomy" id="114810"/>
    <lineage>
        <taxon>Eukaryota</taxon>
        <taxon>Fungi</taxon>
        <taxon>Dikarya</taxon>
        <taxon>Ascomycota</taxon>
        <taxon>Pezizomycotina</taxon>
        <taxon>Sordariomycetes</taxon>
        <taxon>Xylariomycetidae</taxon>
        <taxon>Xylariales</taxon>
        <taxon>Xylariaceae</taxon>
        <taxon>Xylaria</taxon>
    </lineage>
</organism>
<comment type="caution">
    <text evidence="2">The sequence shown here is derived from an EMBL/GenBank/DDBJ whole genome shotgun (WGS) entry which is preliminary data.</text>
</comment>
<feature type="domain" description="F-box" evidence="1">
    <location>
        <begin position="22"/>
        <end position="68"/>
    </location>
</feature>
<dbReference type="Pfam" id="PF00646">
    <property type="entry name" value="F-box"/>
    <property type="match status" value="1"/>
</dbReference>
<dbReference type="SUPFAM" id="SSF81383">
    <property type="entry name" value="F-box domain"/>
    <property type="match status" value="1"/>
</dbReference>
<evidence type="ECO:0000313" key="3">
    <source>
        <dbReference type="Proteomes" id="UP001148614"/>
    </source>
</evidence>
<reference evidence="2" key="1">
    <citation type="submission" date="2022-07" db="EMBL/GenBank/DDBJ databases">
        <title>Genome Sequence of Xylaria arbuscula.</title>
        <authorList>
            <person name="Buettner E."/>
        </authorList>
    </citation>
    <scope>NUCLEOTIDE SEQUENCE</scope>
    <source>
        <strain evidence="2">VT107</strain>
    </source>
</reference>
<proteinExistence type="predicted"/>
<evidence type="ECO:0000313" key="2">
    <source>
        <dbReference type="EMBL" id="KAJ3569547.1"/>
    </source>
</evidence>
<evidence type="ECO:0000259" key="1">
    <source>
        <dbReference type="PROSITE" id="PS50181"/>
    </source>
</evidence>
<name>A0A9W8TKR2_9PEZI</name>
<protein>
    <recommendedName>
        <fullName evidence="1">F-box domain-containing protein</fullName>
    </recommendedName>
</protein>
<dbReference type="AlphaFoldDB" id="A0A9W8TKR2"/>
<accession>A0A9W8TKR2</accession>
<keyword evidence="3" id="KW-1185">Reference proteome</keyword>
<sequence>MITIPDPPKSMKASFQNSASSLGILDRLPAELLYEVLKNLDLQSTILFSRVSIRGRNIVYSFPAYRDVIKHAPHALAAFSQTKLLHLHSASELHNALRNERCATCPEYGVYLFLPTCERCCWQCLRSNPTRRVVSPTAAAKIFALSPKMVQQLPVMFSIPGTYGVACKSTQKSYRLVSINAVKELVISIYGSAGNAIEAIIRRQPNEQTESTARYLQAVFSDSTCLDSLMIPDQGNAAVDRYFGMASIPFPLLTTPDIVEHGLWCKGCEWTYKQYKDRRLSTYVIANMVPTDCDPDRVLFGMVRRARSRVRLSAHIRHCYGAQQLLADQEVHEG</sequence>
<dbReference type="InterPro" id="IPR001810">
    <property type="entry name" value="F-box_dom"/>
</dbReference>
<dbReference type="Proteomes" id="UP001148614">
    <property type="component" value="Unassembled WGS sequence"/>
</dbReference>